<evidence type="ECO:0000313" key="2">
    <source>
        <dbReference type="Proteomes" id="UP000076519"/>
    </source>
</evidence>
<proteinExistence type="predicted"/>
<evidence type="ECO:0000313" key="1">
    <source>
        <dbReference type="EMBL" id="KZK08404.1"/>
    </source>
</evidence>
<organism evidence="1 2">
    <name type="scientific">Lactococcus lactis subsp. cremoris</name>
    <name type="common">Streptococcus cremoris</name>
    <dbReference type="NCBI Taxonomy" id="1359"/>
    <lineage>
        <taxon>Bacteria</taxon>
        <taxon>Bacillati</taxon>
        <taxon>Bacillota</taxon>
        <taxon>Bacilli</taxon>
        <taxon>Lactobacillales</taxon>
        <taxon>Streptococcaceae</taxon>
        <taxon>Lactococcus</taxon>
    </lineage>
</organism>
<dbReference type="EMBL" id="LIYF01000005">
    <property type="protein sequence ID" value="KZK08404.1"/>
    <property type="molecule type" value="Genomic_DNA"/>
</dbReference>
<dbReference type="PATRIC" id="fig|1359.32.peg.1235"/>
<comment type="caution">
    <text evidence="1">The sequence shown here is derived from an EMBL/GenBank/DDBJ whole genome shotgun (WGS) entry which is preliminary data.</text>
</comment>
<protein>
    <submittedName>
        <fullName evidence="1">Uncharacterized protein</fullName>
    </submittedName>
</protein>
<reference evidence="1 2" key="1">
    <citation type="submission" date="2015-08" db="EMBL/GenBank/DDBJ databases">
        <title>Draft Genome Sequences of 11 Lactococcus lactis subspecies cremoris strains.</title>
        <authorList>
            <person name="Wels M."/>
            <person name="Backus L."/>
            <person name="Boekhorst J."/>
            <person name="Dijkstra A."/>
            <person name="Beerthuizen M."/>
            <person name="Siezen R."/>
            <person name="Bachmann H."/>
            <person name="Van Hijum S."/>
        </authorList>
    </citation>
    <scope>NUCLEOTIDE SEQUENCE [LARGE SCALE GENOMIC DNA]</scope>
    <source>
        <strain evidence="1 2">KW10</strain>
    </source>
</reference>
<sequence length="330" mass="38512">MAFWYKNKKEDEPNLADIDASFKKNEAGLLNKKTKVMENSEELAVDEKLLDFNFEWKIENPFDEMVKKFENGEEIHLQNFEEIPYRYSGSEGLASLTFSKEGYYLELSEGAAIFTENIKLDTQIYFSISMTYESFTSHWEAQVMVTEDVNQDNQVSFDDKNVEHPYLPLLKYDFDMPKVKEQFKTIIFKEFLAAYFQVNESKYSPKNLGNFKGIDSFVLLGIPEYFLPDKYPEATYDVSAANPFEEIVQKYGERLALKFDGFQEDYQEETELYLSQKEGDDDFIQVMISPAEAIFTLSKAGKTVTFDFDEFGKLYMIDKNFEIKNIFNAV</sequence>
<dbReference type="Proteomes" id="UP000076519">
    <property type="component" value="Unassembled WGS sequence"/>
</dbReference>
<gene>
    <name evidence="1" type="ORF">AB996_0301</name>
</gene>
<dbReference type="RefSeq" id="WP_063281133.1">
    <property type="nucleotide sequence ID" value="NZ_LIYF01000005.1"/>
</dbReference>
<dbReference type="AlphaFoldDB" id="A0A161U2U3"/>
<accession>A0A161U2U3</accession>
<name>A0A161U2U3_LACLC</name>